<protein>
    <submittedName>
        <fullName evidence="7">NhaP-type Na+(K+)/H+ antiporter</fullName>
    </submittedName>
</protein>
<evidence type="ECO:0000256" key="4">
    <source>
        <dbReference type="ARBA" id="ARBA00023136"/>
    </source>
</evidence>
<feature type="transmembrane region" description="Helical" evidence="5">
    <location>
        <begin position="146"/>
        <end position="173"/>
    </location>
</feature>
<feature type="domain" description="Cation/H+ exchanger transmembrane" evidence="6">
    <location>
        <begin position="8"/>
        <end position="375"/>
    </location>
</feature>
<sequence length="391" mass="41876">MIQSIAIILFFGLIFNKILSSIKVPGILGMIILGVIIGPYGFNILHPSILNNSSEIRNMALIIILLRAGLGLNKSILKKVGITSIKMSFIPCIFEGITVMMISKTLLKISYIESGMLGFILAAVSPAVIVPFMLKLKKNGNGMDKDIPVIILSGASIDDIFAITLFGVFIGIFSNTGDSIGKVMLNIPIEIIGGIILGVFFGFGLNCLLTKFKDRLNSLEKLCLLLSIAFLLKILGDYTKVSGLLAIMTLGFCLLEKNEEEAIMLENMLKNIWFFAQIFLFVLIGSAVDVNVGLKAGILGIIIIAIGLVGRSVGVNIALIGSNLNFKERLFCSIAYLPKATVQAAIGAIPLSKGVPSGEIILAIAVLSIIITAPLGAMGIDYTKDRLLNKA</sequence>
<feature type="transmembrane region" description="Helical" evidence="5">
    <location>
        <begin position="299"/>
        <end position="321"/>
    </location>
</feature>
<evidence type="ECO:0000256" key="1">
    <source>
        <dbReference type="ARBA" id="ARBA00004141"/>
    </source>
</evidence>
<accession>A0A4U9RN31</accession>
<dbReference type="InterPro" id="IPR051843">
    <property type="entry name" value="CPA1_transporter"/>
</dbReference>
<dbReference type="EMBL" id="LR590481">
    <property type="protein sequence ID" value="VTQ93409.1"/>
    <property type="molecule type" value="Genomic_DNA"/>
</dbReference>
<proteinExistence type="predicted"/>
<dbReference type="PANTHER" id="PTHR31102:SF1">
    <property type="entry name" value="CATION_H+ EXCHANGER DOMAIN-CONTAINING PROTEIN"/>
    <property type="match status" value="1"/>
</dbReference>
<dbReference type="Gene3D" id="1.20.1530.20">
    <property type="match status" value="1"/>
</dbReference>
<feature type="transmembrane region" description="Helical" evidence="5">
    <location>
        <begin position="185"/>
        <end position="210"/>
    </location>
</feature>
<dbReference type="GO" id="GO:0015297">
    <property type="term" value="F:antiporter activity"/>
    <property type="evidence" value="ECO:0007669"/>
    <property type="project" value="InterPro"/>
</dbReference>
<feature type="transmembrane region" description="Helical" evidence="5">
    <location>
        <begin position="272"/>
        <end position="292"/>
    </location>
</feature>
<dbReference type="AlphaFoldDB" id="A0A4U9RN31"/>
<feature type="transmembrane region" description="Helical" evidence="5">
    <location>
        <begin position="7"/>
        <end position="36"/>
    </location>
</feature>
<organism evidence="7 8">
    <name type="scientific">Hathewaya histolytica</name>
    <name type="common">Clostridium histolyticum</name>
    <dbReference type="NCBI Taxonomy" id="1498"/>
    <lineage>
        <taxon>Bacteria</taxon>
        <taxon>Bacillati</taxon>
        <taxon>Bacillota</taxon>
        <taxon>Clostridia</taxon>
        <taxon>Eubacteriales</taxon>
        <taxon>Clostridiaceae</taxon>
        <taxon>Hathewaya</taxon>
    </lineage>
</organism>
<name>A0A4U9RN31_HATHI</name>
<feature type="transmembrane region" description="Helical" evidence="5">
    <location>
        <begin position="85"/>
        <end position="103"/>
    </location>
</feature>
<keyword evidence="3 5" id="KW-1133">Transmembrane helix</keyword>
<feature type="transmembrane region" description="Helical" evidence="5">
    <location>
        <begin position="360"/>
        <end position="380"/>
    </location>
</feature>
<dbReference type="GO" id="GO:1902600">
    <property type="term" value="P:proton transmembrane transport"/>
    <property type="evidence" value="ECO:0007669"/>
    <property type="project" value="InterPro"/>
</dbReference>
<comment type="subcellular location">
    <subcellularLocation>
        <location evidence="1">Membrane</location>
        <topology evidence="1">Multi-pass membrane protein</topology>
    </subcellularLocation>
</comment>
<keyword evidence="4 5" id="KW-0472">Membrane</keyword>
<dbReference type="InterPro" id="IPR006153">
    <property type="entry name" value="Cation/H_exchanger_TM"/>
</dbReference>
<dbReference type="Pfam" id="PF00999">
    <property type="entry name" value="Na_H_Exchanger"/>
    <property type="match status" value="1"/>
</dbReference>
<dbReference type="OrthoDB" id="9790604at2"/>
<dbReference type="Proteomes" id="UP000308489">
    <property type="component" value="Chromosome 1"/>
</dbReference>
<evidence type="ECO:0000256" key="2">
    <source>
        <dbReference type="ARBA" id="ARBA00022692"/>
    </source>
</evidence>
<dbReference type="PANTHER" id="PTHR31102">
    <property type="match status" value="1"/>
</dbReference>
<evidence type="ECO:0000313" key="7">
    <source>
        <dbReference type="EMBL" id="VTQ93409.1"/>
    </source>
</evidence>
<dbReference type="InterPro" id="IPR038770">
    <property type="entry name" value="Na+/solute_symporter_sf"/>
</dbReference>
<feature type="transmembrane region" description="Helical" evidence="5">
    <location>
        <begin position="115"/>
        <end position="134"/>
    </location>
</feature>
<evidence type="ECO:0000313" key="8">
    <source>
        <dbReference type="Proteomes" id="UP000308489"/>
    </source>
</evidence>
<reference evidence="7 8" key="1">
    <citation type="submission" date="2019-05" db="EMBL/GenBank/DDBJ databases">
        <authorList>
            <consortium name="Pathogen Informatics"/>
        </authorList>
    </citation>
    <scope>NUCLEOTIDE SEQUENCE [LARGE SCALE GENOMIC DNA]</scope>
    <source>
        <strain evidence="7 8">NCTC503</strain>
    </source>
</reference>
<dbReference type="GO" id="GO:0016020">
    <property type="term" value="C:membrane"/>
    <property type="evidence" value="ECO:0007669"/>
    <property type="project" value="UniProtKB-SubCell"/>
</dbReference>
<evidence type="ECO:0000259" key="6">
    <source>
        <dbReference type="Pfam" id="PF00999"/>
    </source>
</evidence>
<evidence type="ECO:0000256" key="3">
    <source>
        <dbReference type="ARBA" id="ARBA00022989"/>
    </source>
</evidence>
<gene>
    <name evidence="7" type="ORF">NCTC503_02105</name>
</gene>
<evidence type="ECO:0000256" key="5">
    <source>
        <dbReference type="SAM" id="Phobius"/>
    </source>
</evidence>
<keyword evidence="8" id="KW-1185">Reference proteome</keyword>
<dbReference type="KEGG" id="hhw:NCTC503_02105"/>
<feature type="transmembrane region" description="Helical" evidence="5">
    <location>
        <begin position="222"/>
        <end position="252"/>
    </location>
</feature>
<dbReference type="RefSeq" id="WP_138210675.1">
    <property type="nucleotide sequence ID" value="NZ_CBCRUQ010000013.1"/>
</dbReference>
<keyword evidence="2 5" id="KW-0812">Transmembrane</keyword>